<comment type="caution">
    <text evidence="1">The sequence shown here is derived from an EMBL/GenBank/DDBJ whole genome shotgun (WGS) entry which is preliminary data.</text>
</comment>
<dbReference type="Proteomes" id="UP000518878">
    <property type="component" value="Unassembled WGS sequence"/>
</dbReference>
<gene>
    <name evidence="1" type="ORF">HBF32_08085</name>
</gene>
<proteinExistence type="predicted"/>
<evidence type="ECO:0000313" key="2">
    <source>
        <dbReference type="Proteomes" id="UP000518878"/>
    </source>
</evidence>
<keyword evidence="2" id="KW-1185">Reference proteome</keyword>
<protein>
    <submittedName>
        <fullName evidence="1">Uncharacterized protein</fullName>
    </submittedName>
</protein>
<accession>A0A7X5QU92</accession>
<sequence>MGTNQRKPNCQTLADRAGELVNIVNNLIADIESDLSAPGEAALHTKDAYRTLCRAHNALIDAAREQTVTHYQGLAQQAAA</sequence>
<organism evidence="1 2">
    <name type="scientific">Luteibacter yeojuensis</name>
    <dbReference type="NCBI Taxonomy" id="345309"/>
    <lineage>
        <taxon>Bacteria</taxon>
        <taxon>Pseudomonadati</taxon>
        <taxon>Pseudomonadota</taxon>
        <taxon>Gammaproteobacteria</taxon>
        <taxon>Lysobacterales</taxon>
        <taxon>Rhodanobacteraceae</taxon>
        <taxon>Luteibacter</taxon>
    </lineage>
</organism>
<name>A0A7X5QU92_9GAMM</name>
<reference evidence="1 2" key="1">
    <citation type="journal article" date="2006" name="Int. J. Syst. Evol. Microbiol.">
        <title>Dyella yeojuensis sp. nov., isolated from greenhouse soil in Korea.</title>
        <authorList>
            <person name="Kim B.Y."/>
            <person name="Weon H.Y."/>
            <person name="Lee K.H."/>
            <person name="Seok S.J."/>
            <person name="Kwon S.W."/>
            <person name="Go S.J."/>
            <person name="Stackebrandt E."/>
        </authorList>
    </citation>
    <scope>NUCLEOTIDE SEQUENCE [LARGE SCALE GENOMIC DNA]</scope>
    <source>
        <strain evidence="1 2">DSM 17673</strain>
    </source>
</reference>
<dbReference type="EMBL" id="JAAQTL010000001">
    <property type="protein sequence ID" value="NID15420.1"/>
    <property type="molecule type" value="Genomic_DNA"/>
</dbReference>
<dbReference type="RefSeq" id="WP_166699166.1">
    <property type="nucleotide sequence ID" value="NZ_JAAQTL010000001.1"/>
</dbReference>
<evidence type="ECO:0000313" key="1">
    <source>
        <dbReference type="EMBL" id="NID15420.1"/>
    </source>
</evidence>
<dbReference type="AlphaFoldDB" id="A0A7X5QU92"/>